<dbReference type="RefSeq" id="WP_252423234.1">
    <property type="nucleotide sequence ID" value="NZ_JAMWMR010000004.1"/>
</dbReference>
<keyword evidence="3" id="KW-1185">Reference proteome</keyword>
<dbReference type="PROSITE" id="PS51186">
    <property type="entry name" value="GNAT"/>
    <property type="match status" value="1"/>
</dbReference>
<gene>
    <name evidence="2" type="ORF">NGF19_07080</name>
</gene>
<accession>A0ABT0Z9X3</accession>
<sequence>MVDLVRSHGGRAEVGWWSKIQAHSLGWVTARDADGLLVGFVNVAWDGGDHAFLIDTKTRGAYQHRGIATAVVRLAAEQARAAGCEWLHVDFTPELRAFYFDACGFRPTDAGLIHLPSTRGE</sequence>
<dbReference type="EMBL" id="JAMWMR010000004">
    <property type="protein sequence ID" value="MCN9240559.1"/>
    <property type="molecule type" value="Genomic_DNA"/>
</dbReference>
<name>A0ABT0Z9X3_9ACTN</name>
<protein>
    <submittedName>
        <fullName evidence="2">GNAT family N-acetyltransferase</fullName>
    </submittedName>
</protein>
<reference evidence="2 3" key="1">
    <citation type="submission" date="2022-05" db="EMBL/GenBank/DDBJ databases">
        <title>Streptomyces sp. nov. RY43-2 isolated from soil of a peat swamp forest.</title>
        <authorList>
            <person name="Kanchanasin P."/>
            <person name="Tanasupawat S."/>
            <person name="Phongsopitanun W."/>
        </authorList>
    </citation>
    <scope>NUCLEOTIDE SEQUENCE [LARGE SCALE GENOMIC DNA]</scope>
    <source>
        <strain evidence="2 3">RY43-2</strain>
    </source>
</reference>
<comment type="caution">
    <text evidence="2">The sequence shown here is derived from an EMBL/GenBank/DDBJ whole genome shotgun (WGS) entry which is preliminary data.</text>
</comment>
<organism evidence="2 3">
    <name type="scientific">Streptomyces macrolidinus</name>
    <dbReference type="NCBI Taxonomy" id="2952607"/>
    <lineage>
        <taxon>Bacteria</taxon>
        <taxon>Bacillati</taxon>
        <taxon>Actinomycetota</taxon>
        <taxon>Actinomycetes</taxon>
        <taxon>Kitasatosporales</taxon>
        <taxon>Streptomycetaceae</taxon>
        <taxon>Streptomyces</taxon>
    </lineage>
</organism>
<dbReference type="InterPro" id="IPR016181">
    <property type="entry name" value="Acyl_CoA_acyltransferase"/>
</dbReference>
<feature type="domain" description="N-acetyltransferase" evidence="1">
    <location>
        <begin position="1"/>
        <end position="121"/>
    </location>
</feature>
<dbReference type="Pfam" id="PF00583">
    <property type="entry name" value="Acetyltransf_1"/>
    <property type="match status" value="1"/>
</dbReference>
<dbReference type="CDD" id="cd04301">
    <property type="entry name" value="NAT_SF"/>
    <property type="match status" value="1"/>
</dbReference>
<evidence type="ECO:0000313" key="2">
    <source>
        <dbReference type="EMBL" id="MCN9240559.1"/>
    </source>
</evidence>
<dbReference type="Gene3D" id="3.40.630.30">
    <property type="match status" value="1"/>
</dbReference>
<evidence type="ECO:0000259" key="1">
    <source>
        <dbReference type="PROSITE" id="PS51186"/>
    </source>
</evidence>
<proteinExistence type="predicted"/>
<evidence type="ECO:0000313" key="3">
    <source>
        <dbReference type="Proteomes" id="UP001523219"/>
    </source>
</evidence>
<dbReference type="Proteomes" id="UP001523219">
    <property type="component" value="Unassembled WGS sequence"/>
</dbReference>
<dbReference type="SUPFAM" id="SSF55729">
    <property type="entry name" value="Acyl-CoA N-acyltransferases (Nat)"/>
    <property type="match status" value="1"/>
</dbReference>
<dbReference type="InterPro" id="IPR000182">
    <property type="entry name" value="GNAT_dom"/>
</dbReference>